<dbReference type="InterPro" id="IPR057217">
    <property type="entry name" value="DUF7895"/>
</dbReference>
<evidence type="ECO:0000313" key="4">
    <source>
        <dbReference type="Proteomes" id="UP000652761"/>
    </source>
</evidence>
<evidence type="ECO:0000259" key="2">
    <source>
        <dbReference type="Pfam" id="PF25433"/>
    </source>
</evidence>
<feature type="domain" description="DUF7895" evidence="2">
    <location>
        <begin position="156"/>
        <end position="228"/>
    </location>
</feature>
<comment type="caution">
    <text evidence="3">The sequence shown here is derived from an EMBL/GenBank/DDBJ whole genome shotgun (WGS) entry which is preliminary data.</text>
</comment>
<dbReference type="AlphaFoldDB" id="A0A843U0X9"/>
<protein>
    <recommendedName>
        <fullName evidence="2">DUF7895 domain-containing protein</fullName>
    </recommendedName>
</protein>
<sequence>MGGRGGAGTVRGGRAGAGTVSGGRGGRDVFYPRVDVWEDVIEALVAVMPRGFLVIAGVRLAACSGLGMALRLTSMAAIPCSSTGNAIRKMKPRLQEMNVWSPYTSNSLGRGRERCIMLSALPETAVSIVVAAVVVGASATMLRRMTEASSKTDSPTEMCKDCEGSGLCTVCNGEGFVLKQLSEEKAEKARMTATNMATRYTAGLPKKWSYCYKCSSTRSCRTCGGSGQFHVGMDVEGLTVKEASEEQL</sequence>
<keyword evidence="4" id="KW-1185">Reference proteome</keyword>
<dbReference type="PANTHER" id="PTHR37230">
    <property type="entry name" value="OS06G0731300 PROTEIN"/>
    <property type="match status" value="1"/>
</dbReference>
<dbReference type="OrthoDB" id="1933346at2759"/>
<dbReference type="Pfam" id="PF25433">
    <property type="entry name" value="DUF7895"/>
    <property type="match status" value="1"/>
</dbReference>
<reference evidence="3" key="1">
    <citation type="submission" date="2017-07" db="EMBL/GenBank/DDBJ databases">
        <title>Taro Niue Genome Assembly and Annotation.</title>
        <authorList>
            <person name="Atibalentja N."/>
            <person name="Keating K."/>
            <person name="Fields C.J."/>
        </authorList>
    </citation>
    <scope>NUCLEOTIDE SEQUENCE</scope>
    <source>
        <strain evidence="3">Niue_2</strain>
        <tissue evidence="3">Leaf</tissue>
    </source>
</reference>
<feature type="region of interest" description="Disordered" evidence="1">
    <location>
        <begin position="1"/>
        <end position="22"/>
    </location>
</feature>
<dbReference type="EMBL" id="NMUH01000416">
    <property type="protein sequence ID" value="MQL78772.1"/>
    <property type="molecule type" value="Genomic_DNA"/>
</dbReference>
<accession>A0A843U0X9</accession>
<dbReference type="PANTHER" id="PTHR37230:SF1">
    <property type="entry name" value="OS06G0731300 PROTEIN"/>
    <property type="match status" value="1"/>
</dbReference>
<gene>
    <name evidence="3" type="ORF">Taro_011184</name>
</gene>
<evidence type="ECO:0000313" key="3">
    <source>
        <dbReference type="EMBL" id="MQL78772.1"/>
    </source>
</evidence>
<name>A0A843U0X9_COLES</name>
<organism evidence="3 4">
    <name type="scientific">Colocasia esculenta</name>
    <name type="common">Wild taro</name>
    <name type="synonym">Arum esculentum</name>
    <dbReference type="NCBI Taxonomy" id="4460"/>
    <lineage>
        <taxon>Eukaryota</taxon>
        <taxon>Viridiplantae</taxon>
        <taxon>Streptophyta</taxon>
        <taxon>Embryophyta</taxon>
        <taxon>Tracheophyta</taxon>
        <taxon>Spermatophyta</taxon>
        <taxon>Magnoliopsida</taxon>
        <taxon>Liliopsida</taxon>
        <taxon>Araceae</taxon>
        <taxon>Aroideae</taxon>
        <taxon>Colocasieae</taxon>
        <taxon>Colocasia</taxon>
    </lineage>
</organism>
<dbReference type="Proteomes" id="UP000652761">
    <property type="component" value="Unassembled WGS sequence"/>
</dbReference>
<evidence type="ECO:0000256" key="1">
    <source>
        <dbReference type="SAM" id="MobiDB-lite"/>
    </source>
</evidence>
<proteinExistence type="predicted"/>